<dbReference type="Proteomes" id="UP000568877">
    <property type="component" value="Unassembled WGS sequence"/>
</dbReference>
<sequence>MESIKHIVTQVLDNLGMEKKVRESRAISSWKEIVGERIARDTHPYKIQKGILFVSTSSPVWSQELSLMSQEIKERINSFLGEDVIKEMRFYPRGVDRQPVDQAPSREIAPRELNKAQAQEIEELASQIGDDVVRERFKKVLTRAKAREDEGRL</sequence>
<gene>
    <name evidence="1" type="ORF">HKBW3S42_01436</name>
</gene>
<dbReference type="AlphaFoldDB" id="A0A6V8PLH5"/>
<dbReference type="PANTHER" id="PTHR36456">
    <property type="entry name" value="UPF0232 PROTEIN SCO3875"/>
    <property type="match status" value="1"/>
</dbReference>
<evidence type="ECO:0008006" key="3">
    <source>
        <dbReference type="Google" id="ProtNLM"/>
    </source>
</evidence>
<dbReference type="EMBL" id="BLSA01000281">
    <property type="protein sequence ID" value="GFP33118.1"/>
    <property type="molecule type" value="Genomic_DNA"/>
</dbReference>
<name>A0A6V8PLH5_9ACTN</name>
<dbReference type="Pfam" id="PF05258">
    <property type="entry name" value="DciA"/>
    <property type="match status" value="1"/>
</dbReference>
<evidence type="ECO:0000313" key="1">
    <source>
        <dbReference type="EMBL" id="GFP33118.1"/>
    </source>
</evidence>
<organism evidence="1 2">
    <name type="scientific">Candidatus Hakubella thermalkaliphila</name>
    <dbReference type="NCBI Taxonomy" id="2754717"/>
    <lineage>
        <taxon>Bacteria</taxon>
        <taxon>Bacillati</taxon>
        <taxon>Actinomycetota</taxon>
        <taxon>Actinomycetota incertae sedis</taxon>
        <taxon>Candidatus Hakubellales</taxon>
        <taxon>Candidatus Hakubellaceae</taxon>
        <taxon>Candidatus Hakubella</taxon>
    </lineage>
</organism>
<dbReference type="InterPro" id="IPR007922">
    <property type="entry name" value="DciA-like"/>
</dbReference>
<protein>
    <recommendedName>
        <fullName evidence="3">DUF721 domain-containing protein</fullName>
    </recommendedName>
</protein>
<comment type="caution">
    <text evidence="1">The sequence shown here is derived from an EMBL/GenBank/DDBJ whole genome shotgun (WGS) entry which is preliminary data.</text>
</comment>
<dbReference type="PANTHER" id="PTHR36456:SF1">
    <property type="entry name" value="UPF0232 PROTEIN SCO3875"/>
    <property type="match status" value="1"/>
</dbReference>
<reference evidence="1 2" key="1">
    <citation type="journal article" date="2020" name="Front. Microbiol.">
        <title>Single-cell genomics of novel Actinobacteria with the Wood-Ljungdahl pathway discovered in a serpentinizing system.</title>
        <authorList>
            <person name="Merino N."/>
            <person name="Kawai M."/>
            <person name="Boyd E.S."/>
            <person name="Colman D.R."/>
            <person name="McGlynn S.E."/>
            <person name="Nealson K.H."/>
            <person name="Kurokawa K."/>
            <person name="Hongoh Y."/>
        </authorList>
    </citation>
    <scope>NUCLEOTIDE SEQUENCE [LARGE SCALE GENOMIC DNA]</scope>
    <source>
        <strain evidence="1 2">S42</strain>
    </source>
</reference>
<accession>A0A6V8PLH5</accession>
<proteinExistence type="predicted"/>
<evidence type="ECO:0000313" key="2">
    <source>
        <dbReference type="Proteomes" id="UP000568877"/>
    </source>
</evidence>